<dbReference type="RefSeq" id="WP_338290962.1">
    <property type="nucleotide sequence ID" value="NZ_AP027272.1"/>
</dbReference>
<feature type="region of interest" description="Disordered" evidence="1">
    <location>
        <begin position="30"/>
        <end position="62"/>
    </location>
</feature>
<dbReference type="Proteomes" id="UP001333710">
    <property type="component" value="Chromosome"/>
</dbReference>
<dbReference type="KEGG" id="pmaw:MACH26_05500"/>
<protein>
    <recommendedName>
        <fullName evidence="5">Lipoprotein</fullName>
    </recommendedName>
</protein>
<organism evidence="3 4">
    <name type="scientific">Planctobacterium marinum</name>
    <dbReference type="NCBI Taxonomy" id="1631968"/>
    <lineage>
        <taxon>Bacteria</taxon>
        <taxon>Pseudomonadati</taxon>
        <taxon>Pseudomonadota</taxon>
        <taxon>Gammaproteobacteria</taxon>
        <taxon>Alteromonadales</taxon>
        <taxon>Alteromonadaceae</taxon>
        <taxon>Planctobacterium</taxon>
    </lineage>
</organism>
<evidence type="ECO:0000256" key="2">
    <source>
        <dbReference type="SAM" id="SignalP"/>
    </source>
</evidence>
<dbReference type="PROSITE" id="PS51257">
    <property type="entry name" value="PROKAR_LIPOPROTEIN"/>
    <property type="match status" value="1"/>
</dbReference>
<evidence type="ECO:0000256" key="1">
    <source>
        <dbReference type="SAM" id="MobiDB-lite"/>
    </source>
</evidence>
<dbReference type="AlphaFoldDB" id="A0AA48KR31"/>
<keyword evidence="4" id="KW-1185">Reference proteome</keyword>
<dbReference type="EMBL" id="AP027272">
    <property type="protein sequence ID" value="BDX05029.1"/>
    <property type="molecule type" value="Genomic_DNA"/>
</dbReference>
<evidence type="ECO:0000313" key="4">
    <source>
        <dbReference type="Proteomes" id="UP001333710"/>
    </source>
</evidence>
<feature type="chain" id="PRO_5041200866" description="Lipoprotein" evidence="2">
    <location>
        <begin position="22"/>
        <end position="179"/>
    </location>
</feature>
<proteinExistence type="predicted"/>
<evidence type="ECO:0000313" key="3">
    <source>
        <dbReference type="EMBL" id="BDX05029.1"/>
    </source>
</evidence>
<gene>
    <name evidence="3" type="ORF">MACH26_05500</name>
</gene>
<feature type="signal peptide" evidence="2">
    <location>
        <begin position="1"/>
        <end position="21"/>
    </location>
</feature>
<sequence length="179" mass="18997">MKLSVLTKILSIFLLTLTLQACGDGSFSISTGNTATPPDDQSEQEDDDSSDDENDGGNSGVCDGFGSPFINVFVYDSTSGELISGNAIVDIFMIGEDKTKVEHAVHIVADDNDLATQTGAWYAPLSLNSASFEVGVTVSNEGYHTFVTRGINFEVNTQCLADNSVELTAYVCPLGTNCM</sequence>
<name>A0AA48KR31_9ALTE</name>
<evidence type="ECO:0008006" key="5">
    <source>
        <dbReference type="Google" id="ProtNLM"/>
    </source>
</evidence>
<feature type="compositionally biased region" description="Acidic residues" evidence="1">
    <location>
        <begin position="40"/>
        <end position="55"/>
    </location>
</feature>
<keyword evidence="2" id="KW-0732">Signal</keyword>
<accession>A0AA48KR31</accession>
<reference evidence="3" key="1">
    <citation type="submission" date="2023-01" db="EMBL/GenBank/DDBJ databases">
        <title>Complete genome sequence of Planctobacterium marinum strain Dej080120_11.</title>
        <authorList>
            <person name="Ueki S."/>
            <person name="Maruyama F."/>
        </authorList>
    </citation>
    <scope>NUCLEOTIDE SEQUENCE</scope>
    <source>
        <strain evidence="3">Dej080120_11</strain>
    </source>
</reference>